<dbReference type="AlphaFoldDB" id="A0A315XTY8"/>
<feature type="region of interest" description="Disordered" evidence="1">
    <location>
        <begin position="77"/>
        <end position="98"/>
    </location>
</feature>
<dbReference type="InterPro" id="IPR025463">
    <property type="entry name" value="DUF4314"/>
</dbReference>
<proteinExistence type="predicted"/>
<dbReference type="EMBL" id="QGDI01000018">
    <property type="protein sequence ID" value="PWJ09902.1"/>
    <property type="molecule type" value="Genomic_DNA"/>
</dbReference>
<accession>A0A315XTY8</accession>
<reference evidence="3 4" key="1">
    <citation type="submission" date="2018-05" db="EMBL/GenBank/DDBJ databases">
        <title>The Hungate 1000. A catalogue of reference genomes from the rumen microbiome.</title>
        <authorList>
            <person name="Kelly W."/>
        </authorList>
    </citation>
    <scope>NUCLEOTIDE SEQUENCE [LARGE SCALE GENOMIC DNA]</scope>
    <source>
        <strain evidence="3 4">SAb67</strain>
    </source>
</reference>
<sequence length="98" mass="10913">MKGFPSREQVERLRQQYPKGTMICCEYMSDDPTPIPSGTTGKVLYVDDIGTVHCAFDNGRQLGLVSGVDSFHLAQPADEMEQDEDTEIKENQGMSIDL</sequence>
<dbReference type="Proteomes" id="UP000245720">
    <property type="component" value="Unassembled WGS sequence"/>
</dbReference>
<organism evidence="3 4">
    <name type="scientific">Ruminococcus flavefaciens</name>
    <dbReference type="NCBI Taxonomy" id="1265"/>
    <lineage>
        <taxon>Bacteria</taxon>
        <taxon>Bacillati</taxon>
        <taxon>Bacillota</taxon>
        <taxon>Clostridia</taxon>
        <taxon>Eubacteriales</taxon>
        <taxon>Oscillospiraceae</taxon>
        <taxon>Ruminococcus</taxon>
    </lineage>
</organism>
<evidence type="ECO:0000313" key="4">
    <source>
        <dbReference type="Proteomes" id="UP000245720"/>
    </source>
</evidence>
<protein>
    <submittedName>
        <fullName evidence="3">Uncharacterized protein DUF4314</fullName>
    </submittedName>
</protein>
<dbReference type="OrthoDB" id="9813511at2"/>
<evidence type="ECO:0000256" key="1">
    <source>
        <dbReference type="SAM" id="MobiDB-lite"/>
    </source>
</evidence>
<feature type="compositionally biased region" description="Acidic residues" evidence="1">
    <location>
        <begin position="78"/>
        <end position="87"/>
    </location>
</feature>
<dbReference type="RefSeq" id="WP_109727993.1">
    <property type="nucleotide sequence ID" value="NZ_QGDI01000018.1"/>
</dbReference>
<evidence type="ECO:0000259" key="2">
    <source>
        <dbReference type="Pfam" id="PF14192"/>
    </source>
</evidence>
<feature type="domain" description="DUF4314" evidence="2">
    <location>
        <begin position="7"/>
        <end position="72"/>
    </location>
</feature>
<name>A0A315XTY8_RUMFL</name>
<gene>
    <name evidence="3" type="ORF">IE37_03336</name>
</gene>
<evidence type="ECO:0000313" key="3">
    <source>
        <dbReference type="EMBL" id="PWJ09902.1"/>
    </source>
</evidence>
<comment type="caution">
    <text evidence="3">The sequence shown here is derived from an EMBL/GenBank/DDBJ whole genome shotgun (WGS) entry which is preliminary data.</text>
</comment>
<dbReference type="Pfam" id="PF14192">
    <property type="entry name" value="DUF4314"/>
    <property type="match status" value="1"/>
</dbReference>